<proteinExistence type="predicted"/>
<sequence>MTQFLPLALLLVLFTSVQSGVIVDMGYDQITVGWYNTTSVHILLGSNGERSYNSKVAYRCNHDDYTYGYNAKALLGNQKVKVLSPIYQVEDKTENCTLPNDKTAILAFQLDNLYYKLDANNTHRSLFNLTQEGRHAPQIIVPSTFTPYDLDKISAVIPKAEFIPKHKAHLGMVLNAVNKKLVDMKEHYLVIECGAHDTRITHINVFNGTQFTVKTHKTVKVSADSLNTALVDIVGDVRGSVETQAHLKQIEELRLKLSSNTQITTLFEELEKNITVTRDEFNEKISDILKPLRETLNQEKETLNQNFTVFLIGGLSYTPKIKEIVESVFGNYSIRLSGDEYLFESIKTLMTFEKMVNSPFEIVDFIPFDVSIKMNGAESPFIKRDQPMKLANRYQISIPQTQSLEFLDAESKVLLRKYTIEGMEKNENMTFRVDSLEKGIVNSLEIPNATIRLNEVCNLTQLKEEVEKFREEDTKKKINQYLLMNQRQGFESLLLDFKRYLTSDIDDIIDVQEKLDDVERNIMWLEDHVDVTIEELEKAEKEFGERHHVELQMLDAFRQFAKKIEELGRKVVDGIDEMKRLGNRQYMNYAKKLNDESEKHPKGKEEREKLEKFLEDMLATLESSNNRKRFLNSIRWVWTLVGYAIIGGVFAGLVYVSFKMTRKPKKVVMHPKKK</sequence>
<evidence type="ECO:0000256" key="4">
    <source>
        <dbReference type="SAM" id="Phobius"/>
    </source>
</evidence>
<dbReference type="GO" id="GO:0005524">
    <property type="term" value="F:ATP binding"/>
    <property type="evidence" value="ECO:0007669"/>
    <property type="project" value="UniProtKB-KW"/>
</dbReference>
<dbReference type="PANTHER" id="PTHR45639">
    <property type="entry name" value="HSC70CB, ISOFORM G-RELATED"/>
    <property type="match status" value="1"/>
</dbReference>
<keyword evidence="2" id="KW-0067">ATP-binding</keyword>
<dbReference type="Gene3D" id="3.30.420.40">
    <property type="match status" value="1"/>
</dbReference>
<dbReference type="GO" id="GO:0034663">
    <property type="term" value="C:endoplasmic reticulum chaperone complex"/>
    <property type="evidence" value="ECO:0007669"/>
    <property type="project" value="TreeGrafter"/>
</dbReference>
<keyword evidence="3" id="KW-0143">Chaperone</keyword>
<keyword evidence="1" id="KW-0547">Nucleotide-binding</keyword>
<keyword evidence="4" id="KW-1133">Transmembrane helix</keyword>
<evidence type="ECO:0000256" key="1">
    <source>
        <dbReference type="ARBA" id="ARBA00022741"/>
    </source>
</evidence>
<keyword evidence="4" id="KW-0812">Transmembrane</keyword>
<organism evidence="6 7">
    <name type="scientific">Entamoeba invadens IP1</name>
    <dbReference type="NCBI Taxonomy" id="370355"/>
    <lineage>
        <taxon>Eukaryota</taxon>
        <taxon>Amoebozoa</taxon>
        <taxon>Evosea</taxon>
        <taxon>Archamoebae</taxon>
        <taxon>Mastigamoebida</taxon>
        <taxon>Entamoebidae</taxon>
        <taxon>Entamoeba</taxon>
    </lineage>
</organism>
<feature type="chain" id="PRO_5001980138" evidence="5">
    <location>
        <begin position="20"/>
        <end position="674"/>
    </location>
</feature>
<evidence type="ECO:0000256" key="3">
    <source>
        <dbReference type="ARBA" id="ARBA00023186"/>
    </source>
</evidence>
<evidence type="ECO:0000313" key="6">
    <source>
        <dbReference type="EMBL" id="ELP88081.1"/>
    </source>
</evidence>
<dbReference type="InterPro" id="IPR013126">
    <property type="entry name" value="Hsp_70_fam"/>
</dbReference>
<dbReference type="GeneID" id="14887071"/>
<dbReference type="SUPFAM" id="SSF53067">
    <property type="entry name" value="Actin-like ATPase domain"/>
    <property type="match status" value="1"/>
</dbReference>
<dbReference type="VEuPathDB" id="AmoebaDB:EIN_222240"/>
<dbReference type="AlphaFoldDB" id="A0A0A1U1Z9"/>
<accession>A0A0A1U1Z9</accession>
<dbReference type="Gene3D" id="3.90.640.10">
    <property type="entry name" value="Actin, Chain A, domain 4"/>
    <property type="match status" value="1"/>
</dbReference>
<evidence type="ECO:0000313" key="7">
    <source>
        <dbReference type="Proteomes" id="UP000014680"/>
    </source>
</evidence>
<feature type="signal peptide" evidence="5">
    <location>
        <begin position="1"/>
        <end position="19"/>
    </location>
</feature>
<dbReference type="GO" id="GO:0030968">
    <property type="term" value="P:endoplasmic reticulum unfolded protein response"/>
    <property type="evidence" value="ECO:0007669"/>
    <property type="project" value="TreeGrafter"/>
</dbReference>
<reference evidence="6 7" key="1">
    <citation type="submission" date="2012-10" db="EMBL/GenBank/DDBJ databases">
        <authorList>
            <person name="Zafar N."/>
            <person name="Inman J."/>
            <person name="Hall N."/>
            <person name="Lorenzi H."/>
            <person name="Caler E."/>
        </authorList>
    </citation>
    <scope>NUCLEOTIDE SEQUENCE [LARGE SCALE GENOMIC DNA]</scope>
    <source>
        <strain evidence="6 7">IP1</strain>
    </source>
</reference>
<dbReference type="InterPro" id="IPR043129">
    <property type="entry name" value="ATPase_NBD"/>
</dbReference>
<dbReference type="Pfam" id="PF00012">
    <property type="entry name" value="HSP70"/>
    <property type="match status" value="1"/>
</dbReference>
<name>A0A0A1U1Z9_ENTIV</name>
<evidence type="ECO:0000256" key="2">
    <source>
        <dbReference type="ARBA" id="ARBA00022840"/>
    </source>
</evidence>
<dbReference type="PANTHER" id="PTHR45639:SF3">
    <property type="entry name" value="HYPOXIA UP-REGULATED PROTEIN 1"/>
    <property type="match status" value="1"/>
</dbReference>
<dbReference type="Proteomes" id="UP000014680">
    <property type="component" value="Unassembled WGS sequence"/>
</dbReference>
<feature type="transmembrane region" description="Helical" evidence="4">
    <location>
        <begin position="636"/>
        <end position="656"/>
    </location>
</feature>
<protein>
    <submittedName>
        <fullName evidence="6">Uncharacterized protein</fullName>
    </submittedName>
</protein>
<dbReference type="OrthoDB" id="28779at2759"/>
<gene>
    <name evidence="6" type="ORF">EIN_222240</name>
</gene>
<dbReference type="OMA" id="HEHISVA"/>
<dbReference type="RefSeq" id="XP_004254852.1">
    <property type="nucleotide sequence ID" value="XM_004254804.1"/>
</dbReference>
<keyword evidence="5" id="KW-0732">Signal</keyword>
<evidence type="ECO:0000256" key="5">
    <source>
        <dbReference type="SAM" id="SignalP"/>
    </source>
</evidence>
<keyword evidence="4" id="KW-0472">Membrane</keyword>
<dbReference type="EMBL" id="KB206756">
    <property type="protein sequence ID" value="ELP88081.1"/>
    <property type="molecule type" value="Genomic_DNA"/>
</dbReference>
<keyword evidence="7" id="KW-1185">Reference proteome</keyword>
<dbReference type="KEGG" id="eiv:EIN_222240"/>
<dbReference type="GO" id="GO:0140662">
    <property type="term" value="F:ATP-dependent protein folding chaperone"/>
    <property type="evidence" value="ECO:0007669"/>
    <property type="project" value="InterPro"/>
</dbReference>